<keyword evidence="3" id="KW-1185">Reference proteome</keyword>
<evidence type="ECO:0000256" key="1">
    <source>
        <dbReference type="SAM" id="MobiDB-lite"/>
    </source>
</evidence>
<evidence type="ECO:0000313" key="3">
    <source>
        <dbReference type="Proteomes" id="UP000073492"/>
    </source>
</evidence>
<sequence length="137" mass="14912">MVIRGAAGPSSYSTFIEHAGISLDVRPTLRIDKSYNVIGMSSIDERLHESPSLWMRLLHNAPDSASSFGPRTIRVVDGQTKAVRSPYETPERGRQQAAHNVRAPVILAAVPNGTMLASGPLSPELRRRPRANFVSAP</sequence>
<gene>
    <name evidence="2" type="ORF">AC579_7546</name>
</gene>
<dbReference type="AlphaFoldDB" id="A0A139IHJ7"/>
<evidence type="ECO:0000313" key="2">
    <source>
        <dbReference type="EMBL" id="KXT14233.1"/>
    </source>
</evidence>
<comment type="caution">
    <text evidence="2">The sequence shown here is derived from an EMBL/GenBank/DDBJ whole genome shotgun (WGS) entry which is preliminary data.</text>
</comment>
<accession>A0A139IHJ7</accession>
<feature type="region of interest" description="Disordered" evidence="1">
    <location>
        <begin position="79"/>
        <end position="100"/>
    </location>
</feature>
<dbReference type="EMBL" id="LFZO01000090">
    <property type="protein sequence ID" value="KXT14233.1"/>
    <property type="molecule type" value="Genomic_DNA"/>
</dbReference>
<reference evidence="2 3" key="1">
    <citation type="submission" date="2015-07" db="EMBL/GenBank/DDBJ databases">
        <title>Comparative genomics of the Sigatoka disease complex on banana suggests a link between parallel evolutionary changes in Pseudocercospora fijiensis and Pseudocercospora eumusae and increased virulence on the banana host.</title>
        <authorList>
            <person name="Chang T.-C."/>
            <person name="Salvucci A."/>
            <person name="Crous P.W."/>
            <person name="Stergiopoulos I."/>
        </authorList>
    </citation>
    <scope>NUCLEOTIDE SEQUENCE [LARGE SCALE GENOMIC DNA]</scope>
    <source>
        <strain evidence="2 3">CBS 116634</strain>
    </source>
</reference>
<organism evidence="2 3">
    <name type="scientific">Pseudocercospora musae</name>
    <dbReference type="NCBI Taxonomy" id="113226"/>
    <lineage>
        <taxon>Eukaryota</taxon>
        <taxon>Fungi</taxon>
        <taxon>Dikarya</taxon>
        <taxon>Ascomycota</taxon>
        <taxon>Pezizomycotina</taxon>
        <taxon>Dothideomycetes</taxon>
        <taxon>Dothideomycetidae</taxon>
        <taxon>Mycosphaerellales</taxon>
        <taxon>Mycosphaerellaceae</taxon>
        <taxon>Pseudocercospora</taxon>
    </lineage>
</organism>
<dbReference type="Proteomes" id="UP000073492">
    <property type="component" value="Unassembled WGS sequence"/>
</dbReference>
<name>A0A139IHJ7_9PEZI</name>
<proteinExistence type="predicted"/>
<protein>
    <submittedName>
        <fullName evidence="2">Uncharacterized protein</fullName>
    </submittedName>
</protein>